<dbReference type="EC" id="3.5.4.6" evidence="4"/>
<dbReference type="PANTHER" id="PTHR11359">
    <property type="entry name" value="AMP DEAMINASE"/>
    <property type="match status" value="1"/>
</dbReference>
<dbReference type="InterPro" id="IPR006329">
    <property type="entry name" value="AMPD"/>
</dbReference>
<dbReference type="PROSITE" id="PS00485">
    <property type="entry name" value="A_DEAMINASE"/>
    <property type="match status" value="1"/>
</dbReference>
<keyword evidence="13" id="KW-1185">Reference proteome</keyword>
<organism evidence="12 13">
    <name type="scientific">Lunasporangiospora selenospora</name>
    <dbReference type="NCBI Taxonomy" id="979761"/>
    <lineage>
        <taxon>Eukaryota</taxon>
        <taxon>Fungi</taxon>
        <taxon>Fungi incertae sedis</taxon>
        <taxon>Mucoromycota</taxon>
        <taxon>Mortierellomycotina</taxon>
        <taxon>Mortierellomycetes</taxon>
        <taxon>Mortierellales</taxon>
        <taxon>Mortierellaceae</taxon>
        <taxon>Lunasporangiospora</taxon>
    </lineage>
</organism>
<sequence>MCNHHLDPAEQGDLSAAESTSTSSAEPGASDSVTGSKEDSFDVPNSLADEDNKYLARETHTPSRSSTSGFTTPLPVLNKTPALFDSAAESLRVLDASAGIMEEPEEDKSAKPNFAPTDEVTQELQELYTNFQKCLDLRDKYMKVSYQRVGDNPSDQEDWVIYPPPPPPSWPAPQNPGRVPSGPASVGSDFVREEVPIPGPCEYLFELDSTGVYQVYTSQEDKGERRPIIKVPTPKEYFLDLDFVLSVISDGPTKSFAFRRLKYLESKWNMYILLNEYEELTETKRVPHRDFYNVRKVDTHVHHSSCMNQKHLLQFIKSKLRGSPKDVVIFRDDKDLTLEQVFQSLHLTAYDLSIDTLDMHAHKDSFHRFDKFNLKYNPVGESRLREIFLKTDNKIKGHYLADLTKEVISDLEQSKYQMAEYRISIYGRSEGEWDKLADWVIDNKLFSPNVRWLIQIPRLYNVYKSSKTVESFEKVLINIFKPLFEVSIDPSSHPNLHIFLQRVVGFDSVDDESKAERRTYKKYPYPRAWTISLNPPYSYYIYYLFANMTSLNALRQRRKFNTFVLRPHCGEAGDTDHLTSAFLTSFGISHGILLRKVPALQYLYYLTQMGIAMSPLSNNALFLDYERNPFPVFFHRGLNVSLSTDDPLQFHFTKEPLIEEYSVAAQIWKLSAADMCEISRNSVSQSGFENQVKKHFIGRRWYLPGVQGNDMAKTNVPNIRVNFRYETLREELSMLHRYSQLVRSSARSYTTLQNDLKRRMTSGASSPTSFKFMSANASPSGRVLKEGQESEMKWGRGLVDVGELELLHVPPLPKAMVETVTATPTTPASSQDSNGHMTFTDAMTIERQYGTLPVVAGVCEMAERAAAKKREKLRQGSEKAGEER</sequence>
<comment type="caution">
    <text evidence="12">The sequence shown here is derived from an EMBL/GenBank/DDBJ whole genome shotgun (WGS) entry which is preliminary data.</text>
</comment>
<dbReference type="CDD" id="cd01319">
    <property type="entry name" value="AMPD"/>
    <property type="match status" value="1"/>
</dbReference>
<dbReference type="FunFam" id="3.20.20.140:FF:000035">
    <property type="entry name" value="Probable amp deaminase"/>
    <property type="match status" value="1"/>
</dbReference>
<dbReference type="NCBIfam" id="TIGR01429">
    <property type="entry name" value="AMP_deaminase"/>
    <property type="match status" value="1"/>
</dbReference>
<keyword evidence="7" id="KW-0862">Zinc</keyword>
<feature type="compositionally biased region" description="Pro residues" evidence="11">
    <location>
        <begin position="165"/>
        <end position="174"/>
    </location>
</feature>
<protein>
    <recommendedName>
        <fullName evidence="9">AMP deaminase</fullName>
        <ecNumber evidence="4">3.5.4.6</ecNumber>
    </recommendedName>
    <alternativeName>
        <fullName evidence="10">Myoadenylate deaminase</fullName>
    </alternativeName>
</protein>
<dbReference type="InterPro" id="IPR032466">
    <property type="entry name" value="Metal_Hydrolase"/>
</dbReference>
<gene>
    <name evidence="12" type="primary">AMD1_1</name>
    <name evidence="12" type="ORF">BGW38_000412</name>
</gene>
<dbReference type="Gene3D" id="3.20.20.140">
    <property type="entry name" value="Metal-dependent hydrolases"/>
    <property type="match status" value="1"/>
</dbReference>
<dbReference type="GO" id="GO:0005829">
    <property type="term" value="C:cytosol"/>
    <property type="evidence" value="ECO:0007669"/>
    <property type="project" value="TreeGrafter"/>
</dbReference>
<keyword evidence="5" id="KW-0479">Metal-binding</keyword>
<dbReference type="Pfam" id="PF19326">
    <property type="entry name" value="AMP_deaminase"/>
    <property type="match status" value="1"/>
</dbReference>
<dbReference type="InterPro" id="IPR006650">
    <property type="entry name" value="A/AMP_deam_AS"/>
</dbReference>
<keyword evidence="8" id="KW-0546">Nucleotide metabolism</keyword>
<evidence type="ECO:0000256" key="5">
    <source>
        <dbReference type="ARBA" id="ARBA00022723"/>
    </source>
</evidence>
<evidence type="ECO:0000256" key="7">
    <source>
        <dbReference type="ARBA" id="ARBA00022833"/>
    </source>
</evidence>
<evidence type="ECO:0000256" key="2">
    <source>
        <dbReference type="ARBA" id="ARBA00004955"/>
    </source>
</evidence>
<dbReference type="GO" id="GO:0046033">
    <property type="term" value="P:AMP metabolic process"/>
    <property type="evidence" value="ECO:0007669"/>
    <property type="project" value="TreeGrafter"/>
</dbReference>
<dbReference type="GO" id="GO:0046872">
    <property type="term" value="F:metal ion binding"/>
    <property type="evidence" value="ECO:0007669"/>
    <property type="project" value="UniProtKB-KW"/>
</dbReference>
<comment type="similarity">
    <text evidence="3">Belongs to the metallo-dependent hydrolases superfamily. Adenosine and AMP deaminases family.</text>
</comment>
<evidence type="ECO:0000313" key="12">
    <source>
        <dbReference type="EMBL" id="KAF9585856.1"/>
    </source>
</evidence>
<evidence type="ECO:0000256" key="3">
    <source>
        <dbReference type="ARBA" id="ARBA00006676"/>
    </source>
</evidence>
<reference evidence="12" key="1">
    <citation type="journal article" date="2020" name="Fungal Divers.">
        <title>Resolving the Mortierellaceae phylogeny through synthesis of multi-gene phylogenetics and phylogenomics.</title>
        <authorList>
            <person name="Vandepol N."/>
            <person name="Liber J."/>
            <person name="Desiro A."/>
            <person name="Na H."/>
            <person name="Kennedy M."/>
            <person name="Barry K."/>
            <person name="Grigoriev I.V."/>
            <person name="Miller A.N."/>
            <person name="O'Donnell K."/>
            <person name="Stajich J.E."/>
            <person name="Bonito G."/>
        </authorList>
    </citation>
    <scope>NUCLEOTIDE SEQUENCE</scope>
    <source>
        <strain evidence="12">KOD1015</strain>
    </source>
</reference>
<dbReference type="EMBL" id="JAABOA010000111">
    <property type="protein sequence ID" value="KAF9585856.1"/>
    <property type="molecule type" value="Genomic_DNA"/>
</dbReference>
<feature type="compositionally biased region" description="Polar residues" evidence="11">
    <location>
        <begin position="62"/>
        <end position="71"/>
    </location>
</feature>
<feature type="region of interest" description="Disordered" evidence="11">
    <location>
        <begin position="1"/>
        <end position="77"/>
    </location>
</feature>
<dbReference type="Proteomes" id="UP000780801">
    <property type="component" value="Unassembled WGS sequence"/>
</dbReference>
<feature type="compositionally biased region" description="Low complexity" evidence="11">
    <location>
        <begin position="15"/>
        <end position="26"/>
    </location>
</feature>
<name>A0A9P6G2Y0_9FUNG</name>
<dbReference type="FunFam" id="4.10.800.20:FF:000001">
    <property type="entry name" value="AMP deaminase"/>
    <property type="match status" value="1"/>
</dbReference>
<evidence type="ECO:0000256" key="6">
    <source>
        <dbReference type="ARBA" id="ARBA00022801"/>
    </source>
</evidence>
<proteinExistence type="inferred from homology"/>
<dbReference type="PANTHER" id="PTHR11359:SF0">
    <property type="entry name" value="AMP DEAMINASE"/>
    <property type="match status" value="1"/>
</dbReference>
<evidence type="ECO:0000256" key="9">
    <source>
        <dbReference type="ARBA" id="ARBA00072037"/>
    </source>
</evidence>
<feature type="region of interest" description="Disordered" evidence="11">
    <location>
        <begin position="865"/>
        <end position="884"/>
    </location>
</feature>
<dbReference type="AlphaFoldDB" id="A0A9P6G2Y0"/>
<dbReference type="GO" id="GO:0032264">
    <property type="term" value="P:IMP salvage"/>
    <property type="evidence" value="ECO:0007669"/>
    <property type="project" value="InterPro"/>
</dbReference>
<dbReference type="SUPFAM" id="SSF51556">
    <property type="entry name" value="Metallo-dependent hydrolases"/>
    <property type="match status" value="1"/>
</dbReference>
<feature type="compositionally biased region" description="Basic and acidic residues" evidence="11">
    <location>
        <begin position="50"/>
        <end position="61"/>
    </location>
</feature>
<accession>A0A9P6G2Y0</accession>
<evidence type="ECO:0000256" key="10">
    <source>
        <dbReference type="ARBA" id="ARBA00078830"/>
    </source>
</evidence>
<dbReference type="Gene3D" id="4.10.800.20">
    <property type="match status" value="1"/>
</dbReference>
<comment type="cofactor">
    <cofactor evidence="1">
        <name>Zn(2+)</name>
        <dbReference type="ChEBI" id="CHEBI:29105"/>
    </cofactor>
</comment>
<dbReference type="OrthoDB" id="1723809at2759"/>
<comment type="pathway">
    <text evidence="2">Purine metabolism; IMP biosynthesis via salvage pathway; IMP from AMP: step 1/1.</text>
</comment>
<evidence type="ECO:0000256" key="11">
    <source>
        <dbReference type="SAM" id="MobiDB-lite"/>
    </source>
</evidence>
<keyword evidence="6" id="KW-0378">Hydrolase</keyword>
<evidence type="ECO:0000256" key="4">
    <source>
        <dbReference type="ARBA" id="ARBA00012775"/>
    </source>
</evidence>
<feature type="region of interest" description="Disordered" evidence="11">
    <location>
        <begin position="165"/>
        <end position="185"/>
    </location>
</feature>
<evidence type="ECO:0000313" key="13">
    <source>
        <dbReference type="Proteomes" id="UP000780801"/>
    </source>
</evidence>
<dbReference type="GO" id="GO:0003876">
    <property type="term" value="F:AMP deaminase activity"/>
    <property type="evidence" value="ECO:0007669"/>
    <property type="project" value="UniProtKB-EC"/>
</dbReference>
<evidence type="ECO:0000256" key="8">
    <source>
        <dbReference type="ARBA" id="ARBA00023080"/>
    </source>
</evidence>
<evidence type="ECO:0000256" key="1">
    <source>
        <dbReference type="ARBA" id="ARBA00001947"/>
    </source>
</evidence>